<dbReference type="Proteomes" id="UP001287356">
    <property type="component" value="Unassembled WGS sequence"/>
</dbReference>
<keyword evidence="2" id="KW-1185">Reference proteome</keyword>
<name>A0AAE0N8P6_9PEZI</name>
<reference evidence="1" key="1">
    <citation type="journal article" date="2023" name="Mol. Phylogenet. Evol.">
        <title>Genome-scale phylogeny and comparative genomics of the fungal order Sordariales.</title>
        <authorList>
            <person name="Hensen N."/>
            <person name="Bonometti L."/>
            <person name="Westerberg I."/>
            <person name="Brannstrom I.O."/>
            <person name="Guillou S."/>
            <person name="Cros-Aarteil S."/>
            <person name="Calhoun S."/>
            <person name="Haridas S."/>
            <person name="Kuo A."/>
            <person name="Mondo S."/>
            <person name="Pangilinan J."/>
            <person name="Riley R."/>
            <person name="LaButti K."/>
            <person name="Andreopoulos B."/>
            <person name="Lipzen A."/>
            <person name="Chen C."/>
            <person name="Yan M."/>
            <person name="Daum C."/>
            <person name="Ng V."/>
            <person name="Clum A."/>
            <person name="Steindorff A."/>
            <person name="Ohm R.A."/>
            <person name="Martin F."/>
            <person name="Silar P."/>
            <person name="Natvig D.O."/>
            <person name="Lalanne C."/>
            <person name="Gautier V."/>
            <person name="Ament-Velasquez S.L."/>
            <person name="Kruys A."/>
            <person name="Hutchinson M.I."/>
            <person name="Powell A.J."/>
            <person name="Barry K."/>
            <person name="Miller A.N."/>
            <person name="Grigoriev I.V."/>
            <person name="Debuchy R."/>
            <person name="Gladieux P."/>
            <person name="Hiltunen Thoren M."/>
            <person name="Johannesson H."/>
        </authorList>
    </citation>
    <scope>NUCLEOTIDE SEQUENCE</scope>
    <source>
        <strain evidence="1">CBS 958.72</strain>
    </source>
</reference>
<protein>
    <submittedName>
        <fullName evidence="1">Histidine phosphatase superfamily</fullName>
    </submittedName>
</protein>
<dbReference type="Gene3D" id="3.40.50.1240">
    <property type="entry name" value="Phosphoglycerate mutase-like"/>
    <property type="match status" value="1"/>
</dbReference>
<evidence type="ECO:0000313" key="1">
    <source>
        <dbReference type="EMBL" id="KAK3374158.1"/>
    </source>
</evidence>
<dbReference type="AlphaFoldDB" id="A0AAE0N8P6"/>
<evidence type="ECO:0000313" key="2">
    <source>
        <dbReference type="Proteomes" id="UP001287356"/>
    </source>
</evidence>
<dbReference type="Pfam" id="PF00300">
    <property type="entry name" value="His_Phos_1"/>
    <property type="match status" value="1"/>
</dbReference>
<dbReference type="GO" id="GO:0016791">
    <property type="term" value="F:phosphatase activity"/>
    <property type="evidence" value="ECO:0007669"/>
    <property type="project" value="TreeGrafter"/>
</dbReference>
<accession>A0AAE0N8P6</accession>
<dbReference type="GO" id="GO:0005829">
    <property type="term" value="C:cytosol"/>
    <property type="evidence" value="ECO:0007669"/>
    <property type="project" value="TreeGrafter"/>
</dbReference>
<dbReference type="PANTHER" id="PTHR48100:SF44">
    <property type="entry name" value="PHOSPHATASE C1620.13-RELATED"/>
    <property type="match status" value="1"/>
</dbReference>
<dbReference type="InterPro" id="IPR029033">
    <property type="entry name" value="His_PPase_superfam"/>
</dbReference>
<comment type="caution">
    <text evidence="1">The sequence shown here is derived from an EMBL/GenBank/DDBJ whole genome shotgun (WGS) entry which is preliminary data.</text>
</comment>
<dbReference type="InterPro" id="IPR001345">
    <property type="entry name" value="PG/BPGM_mutase_AS"/>
</dbReference>
<dbReference type="SUPFAM" id="SSF53254">
    <property type="entry name" value="Phosphoglycerate mutase-like"/>
    <property type="match status" value="1"/>
</dbReference>
<dbReference type="InterPro" id="IPR050275">
    <property type="entry name" value="PGM_Phosphatase"/>
</dbReference>
<organism evidence="1 2">
    <name type="scientific">Lasiosphaeria ovina</name>
    <dbReference type="NCBI Taxonomy" id="92902"/>
    <lineage>
        <taxon>Eukaryota</taxon>
        <taxon>Fungi</taxon>
        <taxon>Dikarya</taxon>
        <taxon>Ascomycota</taxon>
        <taxon>Pezizomycotina</taxon>
        <taxon>Sordariomycetes</taxon>
        <taxon>Sordariomycetidae</taxon>
        <taxon>Sordariales</taxon>
        <taxon>Lasiosphaeriaceae</taxon>
        <taxon>Lasiosphaeria</taxon>
    </lineage>
</organism>
<reference evidence="1" key="2">
    <citation type="submission" date="2023-06" db="EMBL/GenBank/DDBJ databases">
        <authorList>
            <consortium name="Lawrence Berkeley National Laboratory"/>
            <person name="Haridas S."/>
            <person name="Hensen N."/>
            <person name="Bonometti L."/>
            <person name="Westerberg I."/>
            <person name="Brannstrom I.O."/>
            <person name="Guillou S."/>
            <person name="Cros-Aarteil S."/>
            <person name="Calhoun S."/>
            <person name="Kuo A."/>
            <person name="Mondo S."/>
            <person name="Pangilinan J."/>
            <person name="Riley R."/>
            <person name="Labutti K."/>
            <person name="Andreopoulos B."/>
            <person name="Lipzen A."/>
            <person name="Chen C."/>
            <person name="Yanf M."/>
            <person name="Daum C."/>
            <person name="Ng V."/>
            <person name="Clum A."/>
            <person name="Steindorff A."/>
            <person name="Ohm R."/>
            <person name="Martin F."/>
            <person name="Silar P."/>
            <person name="Natvig D."/>
            <person name="Lalanne C."/>
            <person name="Gautier V."/>
            <person name="Ament-Velasquez S.L."/>
            <person name="Kruys A."/>
            <person name="Hutchinson M.I."/>
            <person name="Powell A.J."/>
            <person name="Barry K."/>
            <person name="Miller A.N."/>
            <person name="Grigoriev I.V."/>
            <person name="Debuchy R."/>
            <person name="Gladieux P."/>
            <person name="Thoren M.H."/>
            <person name="Johannesson H."/>
        </authorList>
    </citation>
    <scope>NUCLEOTIDE SEQUENCE</scope>
    <source>
        <strain evidence="1">CBS 958.72</strain>
    </source>
</reference>
<gene>
    <name evidence="1" type="ORF">B0T24DRAFT_288882</name>
</gene>
<dbReference type="SMART" id="SM00855">
    <property type="entry name" value="PGAM"/>
    <property type="match status" value="1"/>
</dbReference>
<dbReference type="PANTHER" id="PTHR48100">
    <property type="entry name" value="BROAD-SPECIFICITY PHOSPHATASE YOR283W-RELATED"/>
    <property type="match status" value="1"/>
</dbReference>
<proteinExistence type="predicted"/>
<dbReference type="PROSITE" id="PS00175">
    <property type="entry name" value="PG_MUTASE"/>
    <property type="match status" value="1"/>
</dbReference>
<dbReference type="InterPro" id="IPR013078">
    <property type="entry name" value="His_Pase_superF_clade-1"/>
</dbReference>
<dbReference type="CDD" id="cd07067">
    <property type="entry name" value="HP_PGM_like"/>
    <property type="match status" value="1"/>
</dbReference>
<dbReference type="EMBL" id="JAULSN010000004">
    <property type="protein sequence ID" value="KAK3374158.1"/>
    <property type="molecule type" value="Genomic_DNA"/>
</dbReference>
<sequence length="245" mass="26934">MPPFHKQIPTDTHVVMNSTVIHILRHGQSLHNIEWGYPHRDPPLTELGEAQARAVQLLAAPDLIIISPMTRAIQTALLVFGTAAEETPADASSRPLQIPVPVQVWPDLRETHDHATCNKGLGRAALAARFPGFDFSLCGPEWDDACYPAHSAARAEARAERVRSRLCALARSGLYENIVLVTHRGFVAFLVPGARFGLCESRRYRFATESEAERERFGVNVDSGEAQDFGPTVLVPCEDLGRPAL</sequence>